<organism evidence="2 3">
    <name type="scientific">Endocarpon pusillum (strain Z07020 / HMAS-L-300199)</name>
    <name type="common">Lichen-forming fungus</name>
    <dbReference type="NCBI Taxonomy" id="1263415"/>
    <lineage>
        <taxon>Eukaryota</taxon>
        <taxon>Fungi</taxon>
        <taxon>Dikarya</taxon>
        <taxon>Ascomycota</taxon>
        <taxon>Pezizomycotina</taxon>
        <taxon>Eurotiomycetes</taxon>
        <taxon>Chaetothyriomycetidae</taxon>
        <taxon>Verrucariales</taxon>
        <taxon>Verrucariaceae</taxon>
        <taxon>Endocarpon</taxon>
    </lineage>
</organism>
<dbReference type="AlphaFoldDB" id="U1HZ38"/>
<feature type="region of interest" description="Disordered" evidence="1">
    <location>
        <begin position="37"/>
        <end position="172"/>
    </location>
</feature>
<dbReference type="RefSeq" id="XP_007787813.1">
    <property type="nucleotide sequence ID" value="XM_007789623.1"/>
</dbReference>
<proteinExistence type="predicted"/>
<dbReference type="eggNOG" id="ENOG502TKFR">
    <property type="taxonomic scope" value="Eukaryota"/>
</dbReference>
<evidence type="ECO:0000313" key="2">
    <source>
        <dbReference type="EMBL" id="ERF74809.1"/>
    </source>
</evidence>
<keyword evidence="3" id="KW-1185">Reference proteome</keyword>
<dbReference type="OrthoDB" id="3557758at2759"/>
<evidence type="ECO:0000256" key="1">
    <source>
        <dbReference type="SAM" id="MobiDB-lite"/>
    </source>
</evidence>
<feature type="compositionally biased region" description="Basic residues" evidence="1">
    <location>
        <begin position="212"/>
        <end position="221"/>
    </location>
</feature>
<feature type="compositionally biased region" description="Low complexity" evidence="1">
    <location>
        <begin position="37"/>
        <end position="56"/>
    </location>
</feature>
<gene>
    <name evidence="2" type="ORF">EPUS_03193</name>
</gene>
<name>U1HZ38_ENDPU</name>
<feature type="compositionally biased region" description="Polar residues" evidence="1">
    <location>
        <begin position="72"/>
        <end position="102"/>
    </location>
</feature>
<protein>
    <submittedName>
        <fullName evidence="2">Uncharacterized protein</fullName>
    </submittedName>
</protein>
<dbReference type="Proteomes" id="UP000019373">
    <property type="component" value="Unassembled WGS sequence"/>
</dbReference>
<dbReference type="GeneID" id="19238239"/>
<sequence length="712" mass="76533">MEQQRDMESCRSYAAVEASLPRLSSILYFRSPRRSIFPFSSSSSSSSTSSFSMRDSMAAPTPRKMAALGGITPTQSYNRRCSSIPRPTSKLTAAQHISSSAAATGPTGNKAATDGTPPSIVKPRTYSRTRRNSFVPPHNDPQPAFRPSRARPPRSSLPETTSQPIDGSHGLSGIHQQMHVTCCSRHSLASLDAMVLSATGKAENKSTSSLPGHKRRTKHKALSSVTKVTSPVIPQRQLMGPLGPPLPRSQTAGNMTCFTGSAANTPSPSKPSTRTISTVSQTAELSVVDALAESRMTDKEIEYFNQVAKEVEANRQRMKGSTRAKRLLANDIGTGSASSRTLTSLTRSNGSFDLATEEYGDMTIADSSKKLPFQGARLRIVPNSSSAVSPPILTPDSGVSMGSGSHEGKEINVKVVHNYEPVQYWHGRFSALCDRLRSEDYFIGSSVSASIADSPCTAVPRIPKIDNSDSFEADDLRRSLRALKELRSYCRTPEAVGSFEEFAQQIDESYEKVFAAKQPAPFHIHSSDSKARLFSTGLCPKVPGLDKNIAAAAMRMINTNPKPNPSMTRSKTTGDMGQIETEVITGTNRKHAKVGRRRPSYLKAQEEVLVGEMGALSAGRRARAAAAAQQNARRRTGISSDVVRNAEDAPQGKMPAPVAKQTSRHSMPRKSSASSGGPGTGGEMLKRVFSESVRSVRRMGRSLTGLSGSGDA</sequence>
<feature type="region of interest" description="Disordered" evidence="1">
    <location>
        <begin position="201"/>
        <end position="229"/>
    </location>
</feature>
<dbReference type="HOGENOM" id="CLU_387800_0_0_1"/>
<feature type="region of interest" description="Disordered" evidence="1">
    <location>
        <begin position="626"/>
        <end position="712"/>
    </location>
</feature>
<accession>U1HZ38</accession>
<evidence type="ECO:0000313" key="3">
    <source>
        <dbReference type="Proteomes" id="UP000019373"/>
    </source>
</evidence>
<reference evidence="3" key="1">
    <citation type="journal article" date="2014" name="BMC Genomics">
        <title>Genome characteristics reveal the impact of lichenization on lichen-forming fungus Endocarpon pusillum Hedwig (Verrucariales, Ascomycota).</title>
        <authorList>
            <person name="Wang Y.-Y."/>
            <person name="Liu B."/>
            <person name="Zhang X.-Y."/>
            <person name="Zhou Q.-M."/>
            <person name="Zhang T."/>
            <person name="Li H."/>
            <person name="Yu Y.-F."/>
            <person name="Zhang X.-L."/>
            <person name="Hao X.-Y."/>
            <person name="Wang M."/>
            <person name="Wang L."/>
            <person name="Wei J.-C."/>
        </authorList>
    </citation>
    <scope>NUCLEOTIDE SEQUENCE [LARGE SCALE GENOMIC DNA]</scope>
    <source>
        <strain evidence="3">Z07020 / HMAS-L-300199</strain>
    </source>
</reference>
<dbReference type="EMBL" id="KE720866">
    <property type="protein sequence ID" value="ERF74809.1"/>
    <property type="molecule type" value="Genomic_DNA"/>
</dbReference>